<organism evidence="1 2">
    <name type="scientific">Anaerobacillus alkalidiazotrophicus</name>
    <dbReference type="NCBI Taxonomy" id="472963"/>
    <lineage>
        <taxon>Bacteria</taxon>
        <taxon>Bacillati</taxon>
        <taxon>Bacillota</taxon>
        <taxon>Bacilli</taxon>
        <taxon>Bacillales</taxon>
        <taxon>Bacillaceae</taxon>
        <taxon>Anaerobacillus</taxon>
    </lineage>
</organism>
<name>A0A1S2MBA7_9BACI</name>
<dbReference type="EMBL" id="MLQS01000004">
    <property type="protein sequence ID" value="OIJ20945.1"/>
    <property type="molecule type" value="Genomic_DNA"/>
</dbReference>
<accession>A0A1S2MBA7</accession>
<dbReference type="Pfam" id="PF07315">
    <property type="entry name" value="DUF1462"/>
    <property type="match status" value="1"/>
</dbReference>
<dbReference type="RefSeq" id="WP_071389161.1">
    <property type="nucleotide sequence ID" value="NZ_MLQS01000004.1"/>
</dbReference>
<dbReference type="Proteomes" id="UP000180057">
    <property type="component" value="Unassembled WGS sequence"/>
</dbReference>
<dbReference type="InterPro" id="IPR009190">
    <property type="entry name" value="DUF1462"/>
</dbReference>
<protein>
    <submittedName>
        <fullName evidence="1">Disulfide oxidoreductase</fullName>
    </submittedName>
</protein>
<dbReference type="InterPro" id="IPR038218">
    <property type="entry name" value="YuzD-like_sp"/>
</dbReference>
<evidence type="ECO:0000313" key="2">
    <source>
        <dbReference type="Proteomes" id="UP000180057"/>
    </source>
</evidence>
<comment type="caution">
    <text evidence="1">The sequence shown here is derived from an EMBL/GenBank/DDBJ whole genome shotgun (WGS) entry which is preliminary data.</text>
</comment>
<reference evidence="1 2" key="1">
    <citation type="submission" date="2016-10" db="EMBL/GenBank/DDBJ databases">
        <title>Draft genome sequences of four alkaliphilic bacteria belonging to the Anaerobacillus genus.</title>
        <authorList>
            <person name="Bassil N.M."/>
            <person name="Lloyd J.R."/>
        </authorList>
    </citation>
    <scope>NUCLEOTIDE SEQUENCE [LARGE SCALE GENOMIC DNA]</scope>
    <source>
        <strain evidence="1 2">DSM 22531</strain>
    </source>
</reference>
<dbReference type="Gene3D" id="3.40.30.30">
    <property type="entry name" value="Hypothetical protein sa0798"/>
    <property type="match status" value="1"/>
</dbReference>
<dbReference type="PIRSF" id="PIRSF010603">
    <property type="entry name" value="UCP010603"/>
    <property type="match status" value="1"/>
</dbReference>
<dbReference type="OrthoDB" id="2389679at2"/>
<dbReference type="SUPFAM" id="SSF52833">
    <property type="entry name" value="Thioredoxin-like"/>
    <property type="match status" value="1"/>
</dbReference>
<keyword evidence="2" id="KW-1185">Reference proteome</keyword>
<sequence>MEKTINISVYGSEKKCASCFNLPSAKETFEWLEAAINRKYPNNSFQYRYVDLYTTQTETEKKMAEFILEEELFYPVVCINDEIVAEGSPKLTDIYRKIEENQKNYLF</sequence>
<dbReference type="InterPro" id="IPR036249">
    <property type="entry name" value="Thioredoxin-like_sf"/>
</dbReference>
<dbReference type="AlphaFoldDB" id="A0A1S2MBA7"/>
<proteinExistence type="predicted"/>
<gene>
    <name evidence="1" type="ORF">BKP45_07740</name>
</gene>
<evidence type="ECO:0000313" key="1">
    <source>
        <dbReference type="EMBL" id="OIJ20945.1"/>
    </source>
</evidence>
<dbReference type="STRING" id="472963.BKP45_07740"/>